<sequence>MVMGHRLANKFRIDEDDTKPLMYLMAGPLGVLE</sequence>
<protein>
    <submittedName>
        <fullName evidence="1">Uncharacterized protein</fullName>
    </submittedName>
</protein>
<evidence type="ECO:0000313" key="1">
    <source>
        <dbReference type="EMBL" id="SFF31093.1"/>
    </source>
</evidence>
<dbReference type="AlphaFoldDB" id="A0A1I2HNV4"/>
<gene>
    <name evidence="1" type="ORF">SAMN05216167_1461</name>
</gene>
<keyword evidence="2" id="KW-1185">Reference proteome</keyword>
<dbReference type="Proteomes" id="UP000198598">
    <property type="component" value="Unassembled WGS sequence"/>
</dbReference>
<accession>A0A1I2HNV4</accession>
<dbReference type="EMBL" id="FOLQ01000046">
    <property type="protein sequence ID" value="SFF31093.1"/>
    <property type="molecule type" value="Genomic_DNA"/>
</dbReference>
<proteinExistence type="predicted"/>
<evidence type="ECO:0000313" key="2">
    <source>
        <dbReference type="Proteomes" id="UP000198598"/>
    </source>
</evidence>
<reference evidence="1 2" key="1">
    <citation type="submission" date="2016-10" db="EMBL/GenBank/DDBJ databases">
        <authorList>
            <person name="de Groot N.N."/>
        </authorList>
    </citation>
    <scope>NUCLEOTIDE SEQUENCE [LARGE SCALE GENOMIC DNA]</scope>
    <source>
        <strain evidence="1 2">DSM 26130</strain>
    </source>
</reference>
<organism evidence="1 2">
    <name type="scientific">Spirosoma endophyticum</name>
    <dbReference type="NCBI Taxonomy" id="662367"/>
    <lineage>
        <taxon>Bacteria</taxon>
        <taxon>Pseudomonadati</taxon>
        <taxon>Bacteroidota</taxon>
        <taxon>Cytophagia</taxon>
        <taxon>Cytophagales</taxon>
        <taxon>Cytophagaceae</taxon>
        <taxon>Spirosoma</taxon>
    </lineage>
</organism>
<dbReference type="STRING" id="662367.SAMN05216167_1461"/>
<name>A0A1I2HNV4_9BACT</name>